<gene>
    <name evidence="1" type="ORF">BG04_747</name>
</gene>
<dbReference type="AlphaFoldDB" id="A0A0B6AK12"/>
<name>A0A0B6AK12_PRIM2</name>
<dbReference type="HOGENOM" id="CLU_207815_0_0_9"/>
<evidence type="ECO:0000313" key="2">
    <source>
        <dbReference type="Proteomes" id="UP000031829"/>
    </source>
</evidence>
<reference evidence="1 2" key="1">
    <citation type="journal article" date="2015" name="Genome Announc.">
        <title>Complete genome sequences for 35 biothreat assay-relevant bacillus species.</title>
        <authorList>
            <person name="Johnson S.L."/>
            <person name="Daligault H.E."/>
            <person name="Davenport K.W."/>
            <person name="Jaissle J."/>
            <person name="Frey K.G."/>
            <person name="Ladner J.T."/>
            <person name="Broomall S.M."/>
            <person name="Bishop-Lilly K.A."/>
            <person name="Bruce D.C."/>
            <person name="Gibbons H.S."/>
            <person name="Coyne S.R."/>
            <person name="Lo C.C."/>
            <person name="Meincke L."/>
            <person name="Munk A.C."/>
            <person name="Koroleva G.I."/>
            <person name="Rosenzweig C.N."/>
            <person name="Palacios G.F."/>
            <person name="Redden C.L."/>
            <person name="Minogue T.D."/>
            <person name="Chain P.S."/>
        </authorList>
    </citation>
    <scope>NUCLEOTIDE SEQUENCE [LARGE SCALE GENOMIC DNA]</scope>
    <source>
        <strain evidence="2">ATCC 14581 / DSM 32 / JCM 2506 / NBRC 15308 / NCIMB 9376 / NCTC 10342 / NRRL B-14308 / VKM B-512</strain>
    </source>
</reference>
<dbReference type="EMBL" id="CP009920">
    <property type="protein sequence ID" value="AJI25230.1"/>
    <property type="molecule type" value="Genomic_DNA"/>
</dbReference>
<dbReference type="Proteomes" id="UP000031829">
    <property type="component" value="Chromosome"/>
</dbReference>
<organism evidence="1 2">
    <name type="scientific">Priestia megaterium (strain ATCC 14581 / DSM 32 / CCUG 1817 / JCM 2506 / NBRC 15308 / NCIMB 9376 / NCTC 10342 / NRRL B-14308 / VKM B-512 / Ford 19)</name>
    <name type="common">Bacillus megaterium</name>
    <dbReference type="NCBI Taxonomy" id="1348623"/>
    <lineage>
        <taxon>Bacteria</taxon>
        <taxon>Bacillati</taxon>
        <taxon>Bacillota</taxon>
        <taxon>Bacilli</taxon>
        <taxon>Bacillales</taxon>
        <taxon>Bacillaceae</taxon>
        <taxon>Priestia</taxon>
    </lineage>
</organism>
<dbReference type="KEGG" id="bmeg:BG04_747"/>
<proteinExistence type="predicted"/>
<sequence length="49" mass="5613">MKEYVGICTVCQKNVYCLEGFLNGVVVEGKLVCFVCEKEEKRDSHKNKN</sequence>
<protein>
    <submittedName>
        <fullName evidence="1">Uncharacterized protein</fullName>
    </submittedName>
</protein>
<evidence type="ECO:0000313" key="1">
    <source>
        <dbReference type="EMBL" id="AJI25230.1"/>
    </source>
</evidence>
<accession>A0A0B6AK12</accession>